<comment type="caution">
    <text evidence="1">The sequence shown here is derived from an EMBL/GenBank/DDBJ whole genome shotgun (WGS) entry which is preliminary data.</text>
</comment>
<organism evidence="1 2">
    <name type="scientific">Rhizophlyctis rosea</name>
    <dbReference type="NCBI Taxonomy" id="64517"/>
    <lineage>
        <taxon>Eukaryota</taxon>
        <taxon>Fungi</taxon>
        <taxon>Fungi incertae sedis</taxon>
        <taxon>Chytridiomycota</taxon>
        <taxon>Chytridiomycota incertae sedis</taxon>
        <taxon>Chytridiomycetes</taxon>
        <taxon>Rhizophlyctidales</taxon>
        <taxon>Rhizophlyctidaceae</taxon>
        <taxon>Rhizophlyctis</taxon>
    </lineage>
</organism>
<name>A0AAD5SA99_9FUNG</name>
<evidence type="ECO:0000313" key="1">
    <source>
        <dbReference type="EMBL" id="KAJ3049371.1"/>
    </source>
</evidence>
<reference evidence="1" key="1">
    <citation type="submission" date="2020-05" db="EMBL/GenBank/DDBJ databases">
        <title>Phylogenomic resolution of chytrid fungi.</title>
        <authorList>
            <person name="Stajich J.E."/>
            <person name="Amses K."/>
            <person name="Simmons R."/>
            <person name="Seto K."/>
            <person name="Myers J."/>
            <person name="Bonds A."/>
            <person name="Quandt C.A."/>
            <person name="Barry K."/>
            <person name="Liu P."/>
            <person name="Grigoriev I."/>
            <person name="Longcore J.E."/>
            <person name="James T.Y."/>
        </authorList>
    </citation>
    <scope>NUCLEOTIDE SEQUENCE</scope>
    <source>
        <strain evidence="1">JEL0318</strain>
    </source>
</reference>
<dbReference type="Proteomes" id="UP001212841">
    <property type="component" value="Unassembled WGS sequence"/>
</dbReference>
<dbReference type="EMBL" id="JADGJD010000654">
    <property type="protein sequence ID" value="KAJ3049371.1"/>
    <property type="molecule type" value="Genomic_DNA"/>
</dbReference>
<proteinExistence type="predicted"/>
<dbReference type="CDD" id="cd09917">
    <property type="entry name" value="F-box_SF"/>
    <property type="match status" value="1"/>
</dbReference>
<dbReference type="InterPro" id="IPR036047">
    <property type="entry name" value="F-box-like_dom_sf"/>
</dbReference>
<keyword evidence="2" id="KW-1185">Reference proteome</keyword>
<dbReference type="Gene3D" id="1.20.1280.50">
    <property type="match status" value="1"/>
</dbReference>
<dbReference type="AlphaFoldDB" id="A0AAD5SA99"/>
<gene>
    <name evidence="1" type="ORF">HK097_009625</name>
</gene>
<evidence type="ECO:0000313" key="2">
    <source>
        <dbReference type="Proteomes" id="UP001212841"/>
    </source>
</evidence>
<protein>
    <recommendedName>
        <fullName evidence="3">F-box domain-containing protein</fullName>
    </recommendedName>
</protein>
<dbReference type="SUPFAM" id="SSF81383">
    <property type="entry name" value="F-box domain"/>
    <property type="match status" value="1"/>
</dbReference>
<evidence type="ECO:0008006" key="3">
    <source>
        <dbReference type="Google" id="ProtNLM"/>
    </source>
</evidence>
<accession>A0AAD5SA99</accession>
<sequence length="420" mass="48393">MSSIQYVVETGLLFMWKALSNTYLLALIFSHTSVESILKCEQTCRLWKNVSRNDTSQVWLPKLIRAFPEGCAPERYGEENWRDVAALWYAWGRQWTPKTMQIEVPTLGEHEAFPIRTGFKHQLTFAATHPRSDYNIRGISVSGEVMYRTADEVNPMHQGNVLTAPNHSTPMPSQQIFTLVRAQQTHPKADPNLKPLMTTTSNRECGYRICGNVMATYAYSHDPIAYTTTGTTATWLEDDSAFRRAPNSLLSFNEKVAAYFERKSDDSNVFEWRLKVIRLKDQKLLDREDEVDYFMEPDPNVKRLIVTRFNVLFLVLAAGRLVCKVYDSDLKHWSTLKLMDNITHLQVSDDGGFIIIHRSAGYRVVLYDVLKRQKFPLTRDPHDKRDGWFFGVTEYAVGMEGKRTGDIGNVKVYFRTIHDL</sequence>